<protein>
    <recommendedName>
        <fullName evidence="1">F-box domain-containing protein</fullName>
    </recommendedName>
</protein>
<accession>A0A6A6URA2</accession>
<dbReference type="Pfam" id="PF00646">
    <property type="entry name" value="F-box"/>
    <property type="match status" value="1"/>
</dbReference>
<evidence type="ECO:0000313" key="2">
    <source>
        <dbReference type="EMBL" id="KAF2673454.1"/>
    </source>
</evidence>
<evidence type="ECO:0000259" key="1">
    <source>
        <dbReference type="Pfam" id="PF00646"/>
    </source>
</evidence>
<dbReference type="SUPFAM" id="SSF52047">
    <property type="entry name" value="RNI-like"/>
    <property type="match status" value="1"/>
</dbReference>
<gene>
    <name evidence="2" type="ORF">BT63DRAFT_421603</name>
</gene>
<dbReference type="CDD" id="cd09917">
    <property type="entry name" value="F-box_SF"/>
    <property type="match status" value="1"/>
</dbReference>
<dbReference type="InterPro" id="IPR032675">
    <property type="entry name" value="LRR_dom_sf"/>
</dbReference>
<proteinExistence type="predicted"/>
<name>A0A6A6URA2_9PEZI</name>
<organism evidence="2 3">
    <name type="scientific">Microthyrium microscopicum</name>
    <dbReference type="NCBI Taxonomy" id="703497"/>
    <lineage>
        <taxon>Eukaryota</taxon>
        <taxon>Fungi</taxon>
        <taxon>Dikarya</taxon>
        <taxon>Ascomycota</taxon>
        <taxon>Pezizomycotina</taxon>
        <taxon>Dothideomycetes</taxon>
        <taxon>Dothideomycetes incertae sedis</taxon>
        <taxon>Microthyriales</taxon>
        <taxon>Microthyriaceae</taxon>
        <taxon>Microthyrium</taxon>
    </lineage>
</organism>
<dbReference type="AlphaFoldDB" id="A0A6A6URA2"/>
<dbReference type="InterPro" id="IPR001810">
    <property type="entry name" value="F-box_dom"/>
</dbReference>
<sequence>MTPFPIELMHMIVRCLDPADIANFRLSCWQFSEIGLEYLFEDAVAYLHHRSLLRLSELASHQAASQAVRSLRLDIDGLMDPVLSNEEHVAKAEQSEIRMQEINELLIRKNLAKKGLVRPRPKRNLQEEYEVYRATAITQDVILRNKIHHNVWTFALSKLSNLESISLTSQISYHNSPWDAHSLGAHLGEISDPLGVSDLNALLKAVVKSETRLKELEVGYISWRFFPQFSVSDLSHVLPSLSHLTTLVLQITTSLGITEVQELREELAGITEEGGRDEFEFEGLEATECSEAMEDGHLRRFIKALPNLEKLSVTFDYRDEDGTCGASFDDIFDKNGTWPRFQYLELSTVLIQSSEFLSFAAKHHHTFRELVLEGITLDSSWITFLTTIQQTMNLQDADVSGNLWGQTEPYAEHWQIWPDLRDSLWPELKEFLIEGGTCPLNHENMALGYGAL</sequence>
<dbReference type="Gene3D" id="3.80.10.10">
    <property type="entry name" value="Ribonuclease Inhibitor"/>
    <property type="match status" value="1"/>
</dbReference>
<dbReference type="Proteomes" id="UP000799302">
    <property type="component" value="Unassembled WGS sequence"/>
</dbReference>
<reference evidence="2" key="1">
    <citation type="journal article" date="2020" name="Stud. Mycol.">
        <title>101 Dothideomycetes genomes: a test case for predicting lifestyles and emergence of pathogens.</title>
        <authorList>
            <person name="Haridas S."/>
            <person name="Albert R."/>
            <person name="Binder M."/>
            <person name="Bloem J."/>
            <person name="Labutti K."/>
            <person name="Salamov A."/>
            <person name="Andreopoulos B."/>
            <person name="Baker S."/>
            <person name="Barry K."/>
            <person name="Bills G."/>
            <person name="Bluhm B."/>
            <person name="Cannon C."/>
            <person name="Castanera R."/>
            <person name="Culley D."/>
            <person name="Daum C."/>
            <person name="Ezra D."/>
            <person name="Gonzalez J."/>
            <person name="Henrissat B."/>
            <person name="Kuo A."/>
            <person name="Liang C."/>
            <person name="Lipzen A."/>
            <person name="Lutzoni F."/>
            <person name="Magnuson J."/>
            <person name="Mondo S."/>
            <person name="Nolan M."/>
            <person name="Ohm R."/>
            <person name="Pangilinan J."/>
            <person name="Park H.-J."/>
            <person name="Ramirez L."/>
            <person name="Alfaro M."/>
            <person name="Sun H."/>
            <person name="Tritt A."/>
            <person name="Yoshinaga Y."/>
            <person name="Zwiers L.-H."/>
            <person name="Turgeon B."/>
            <person name="Goodwin S."/>
            <person name="Spatafora J."/>
            <person name="Crous P."/>
            <person name="Grigoriev I."/>
        </authorList>
    </citation>
    <scope>NUCLEOTIDE SEQUENCE</scope>
    <source>
        <strain evidence="2">CBS 115976</strain>
    </source>
</reference>
<dbReference type="EMBL" id="MU004231">
    <property type="protein sequence ID" value="KAF2673454.1"/>
    <property type="molecule type" value="Genomic_DNA"/>
</dbReference>
<evidence type="ECO:0000313" key="3">
    <source>
        <dbReference type="Proteomes" id="UP000799302"/>
    </source>
</evidence>
<feature type="domain" description="F-box" evidence="1">
    <location>
        <begin position="5"/>
        <end position="33"/>
    </location>
</feature>
<dbReference type="OrthoDB" id="3864240at2759"/>
<keyword evidence="3" id="KW-1185">Reference proteome</keyword>